<keyword evidence="2" id="KW-0614">Plasmid</keyword>
<organism evidence="2 3">
    <name type="scientific">Alicyclobacillus dauci</name>
    <dbReference type="NCBI Taxonomy" id="1475485"/>
    <lineage>
        <taxon>Bacteria</taxon>
        <taxon>Bacillati</taxon>
        <taxon>Bacillota</taxon>
        <taxon>Bacilli</taxon>
        <taxon>Bacillales</taxon>
        <taxon>Alicyclobacillaceae</taxon>
        <taxon>Alicyclobacillus</taxon>
    </lineage>
</organism>
<dbReference type="EMBL" id="CP104065">
    <property type="protein sequence ID" value="WAH39423.1"/>
    <property type="molecule type" value="Genomic_DNA"/>
</dbReference>
<reference evidence="2" key="1">
    <citation type="submission" date="2022-08" db="EMBL/GenBank/DDBJ databases">
        <title>Alicyclobacillus dauci DSM2870, complete genome.</title>
        <authorList>
            <person name="Wang Q."/>
            <person name="Cai R."/>
            <person name="Wang Z."/>
        </authorList>
    </citation>
    <scope>NUCLEOTIDE SEQUENCE</scope>
    <source>
        <strain evidence="2">DSM 28700</strain>
        <plasmid evidence="2">unnamed1</plasmid>
    </source>
</reference>
<evidence type="ECO:0000313" key="3">
    <source>
        <dbReference type="Proteomes" id="UP001164803"/>
    </source>
</evidence>
<protein>
    <submittedName>
        <fullName evidence="2">Uncharacterized protein</fullName>
    </submittedName>
</protein>
<geneLocation type="plasmid" evidence="2 3">
    <name>unnamed1</name>
</geneLocation>
<sequence>MQMKLIRPKHLFLTIAAMIVVGALVWQGVTAGGSPDPTRSNVGHGAAIVDTGILVFREGLETILVLSAITASLVRTRQSYWKPISGAQASHLRLRLLPGLSL</sequence>
<dbReference type="Proteomes" id="UP001164803">
    <property type="component" value="Plasmid unnamed1"/>
</dbReference>
<gene>
    <name evidence="1" type="ORF">NZD86_18760</name>
    <name evidence="2" type="ORF">NZD86_23260</name>
</gene>
<accession>A0ABY6ZA70</accession>
<dbReference type="Proteomes" id="UP001164803">
    <property type="component" value="Chromosome"/>
</dbReference>
<dbReference type="RefSeq" id="WP_268043578.1">
    <property type="nucleotide sequence ID" value="NZ_CP104064.1"/>
</dbReference>
<evidence type="ECO:0000313" key="1">
    <source>
        <dbReference type="EMBL" id="WAH36255.1"/>
    </source>
</evidence>
<name>A0ABY6ZA70_9BACL</name>
<proteinExistence type="predicted"/>
<keyword evidence="3" id="KW-1185">Reference proteome</keyword>
<dbReference type="EMBL" id="CP104064">
    <property type="protein sequence ID" value="WAH36255.1"/>
    <property type="molecule type" value="Genomic_DNA"/>
</dbReference>
<evidence type="ECO:0000313" key="2">
    <source>
        <dbReference type="EMBL" id="WAH39423.1"/>
    </source>
</evidence>